<feature type="compositionally biased region" description="Basic and acidic residues" evidence="4">
    <location>
        <begin position="474"/>
        <end position="500"/>
    </location>
</feature>
<feature type="region of interest" description="Disordered" evidence="4">
    <location>
        <begin position="474"/>
        <end position="504"/>
    </location>
</feature>
<accession>A0AAE1BB28</accession>
<feature type="disulfide bond" evidence="3">
    <location>
        <begin position="541"/>
        <end position="587"/>
    </location>
</feature>
<sequence length="1387" mass="155987">MSFASAQETTGCETREFSRMCSNMGYNKIRVPNSLGHKSVSAAELAMHEFFPLLKVGCSPQLQPFLCSIHFPQCHETELVLPCRSLCEQARSGCDSIMNRFGFKWPETLGCEKLPETGNCFYAGNELSEKIVSEETKSERGTLKKSKDLERKLSVKTKSERAKAEITTLKKKTGKIYRCEPVTSRMCSNIGYNKTRVPNSLGHKSVSAAELAMHEFFPLLKVGCSPQLLPFLCSIHFPQCHETELALPCRSLCEQARSGCDSLMKMFGFKWPETLGCEKLPETGNCFYAGKQLSNSDSEKQNAEKTNSEETKSEKVTLEKSKELSTPNLERQRTVNLKREKTKSEEANLKIDKAGCEAVNSRMCSDIGYNMTRMPNSLGHNTVAHAALEVNQLYPLVRVNCSPQLQPFLCSLYFPQCHETELVLPCRSLCEQARSGCGSLMVMYGFDWPETLGCEKLPETGNCFYAGKQLSNSDSEKQNAEKTNSEETKSEKVTLEKSKELSTPNLERQRTVNLKREKTKSEEANLKIDKAGCEAVNSRMCSDIGYNMTRMPNSLGHNTVAHAALEVNQLYPLVRVNCSPQLQPFLCSLYFPQCHETELVLPCRSLCEQARSGCGSLMVMYGFDWPETLGCEKLPETGNCFYAGKQLSNSDSEKQNAEKTNSEETKSEKVTLEKSKELSTPNLERQRTVNLKREKTKSEEANLKIDKAGCEAVNSRMCSDIGYNMTRMPNSLGHNTVAHAALEVTHLYPLVRVNCSPQLQPFLCSLYFPQCHETELVLPCRSLCEQARSGCGSLMIMFGFKWPETLGCEKLPETGNCFYAGKQLSNSDSEKQNAEKTNSEETKSEKVTLEKSKELSTPNLERQRTVKLKREKTKSEEANLKIDKAGCEAVNSRMCSDIGYNMTRIPNSLGHNTVAHAALEVSQFYPLVRVNCSPQLQPFLCSLYFPQCHETELVLPCRSLCEQARSGCESLMNRFGFKWPEAFRCDKLQESGNCFYPGKVLSSSKLEKPKSKLWKSERAKSKNSAWKKKKVLSSSKLKKPKAKRWKSERARSRESAWKKRKGKVLSKSKLKNPRSKRWKSKRAKSRKSAWKKRKGKVLSISKLKKPMSKRWKSKRAKSRKSAWRERKGSYLRKKWRKSRMLADQPDRTDTSLRQSRGRGSGLVKGCLSFESEFCPNTPYDLGGFPNLLGHKNPDHASNQLRALLPLMRTGCSPRLHDFLCGVHFPQCYERKVTGPCRSLCLEVSRDCSGALAKLGFAWPQRLRCNKFPQDDLCFGQGSKAIILPPPGLVDKSSSSPADKPSSGTSNVSNLKDEPATARIDSVVAEIFNATIVNPFMEWLYSSTKLNKDQAKLAQEQAQVAKLTEQKLTIEISHLKKGHGHKEDPAPP</sequence>
<feature type="compositionally biased region" description="Basic and acidic residues" evidence="4">
    <location>
        <begin position="651"/>
        <end position="677"/>
    </location>
</feature>
<feature type="disulfide bond" evidence="3">
    <location>
        <begin position="1166"/>
        <end position="1227"/>
    </location>
</feature>
<evidence type="ECO:0000313" key="7">
    <source>
        <dbReference type="Proteomes" id="UP001283361"/>
    </source>
</evidence>
<feature type="compositionally biased region" description="Basic residues" evidence="4">
    <location>
        <begin position="1025"/>
        <end position="1044"/>
    </location>
</feature>
<feature type="compositionally biased region" description="Basic and acidic residues" evidence="4">
    <location>
        <begin position="297"/>
        <end position="323"/>
    </location>
</feature>
<feature type="region of interest" description="Disordered" evidence="4">
    <location>
        <begin position="828"/>
        <end position="872"/>
    </location>
</feature>
<dbReference type="GO" id="GO:0005886">
    <property type="term" value="C:plasma membrane"/>
    <property type="evidence" value="ECO:0007669"/>
    <property type="project" value="TreeGrafter"/>
</dbReference>
<evidence type="ECO:0000256" key="4">
    <source>
        <dbReference type="SAM" id="MobiDB-lite"/>
    </source>
</evidence>
<feature type="domain" description="FZ" evidence="5">
    <location>
        <begin position="7"/>
        <end position="123"/>
    </location>
</feature>
<feature type="compositionally biased region" description="Basic and acidic residues" evidence="4">
    <location>
        <begin position="828"/>
        <end position="854"/>
    </location>
</feature>
<feature type="disulfide bond" evidence="3">
    <location>
        <begin position="1174"/>
        <end position="1220"/>
    </location>
</feature>
<feature type="compositionally biased region" description="Low complexity" evidence="4">
    <location>
        <begin position="1290"/>
        <end position="1302"/>
    </location>
</feature>
<keyword evidence="2 3" id="KW-1015">Disulfide bond</keyword>
<feature type="disulfide bond" evidence="3">
    <location>
        <begin position="430"/>
        <end position="454"/>
    </location>
</feature>
<feature type="region of interest" description="Disordered" evidence="4">
    <location>
        <begin position="651"/>
        <end position="682"/>
    </location>
</feature>
<feature type="disulfide bond" evidence="3">
    <location>
        <begin position="21"/>
        <end position="67"/>
    </location>
</feature>
<comment type="caution">
    <text evidence="6">The sequence shown here is derived from an EMBL/GenBank/DDBJ whole genome shotgun (WGS) entry which is preliminary data.</text>
</comment>
<dbReference type="GO" id="GO:0042813">
    <property type="term" value="F:Wnt receptor activity"/>
    <property type="evidence" value="ECO:0007669"/>
    <property type="project" value="TreeGrafter"/>
</dbReference>
<evidence type="ECO:0000256" key="3">
    <source>
        <dbReference type="PROSITE-ProRule" id="PRU00090"/>
    </source>
</evidence>
<feature type="disulfide bond" evidence="3">
    <location>
        <begin position="179"/>
        <end position="240"/>
    </location>
</feature>
<feature type="region of interest" description="Disordered" evidence="4">
    <location>
        <begin position="1012"/>
        <end position="1156"/>
    </location>
</feature>
<feature type="disulfide bond" evidence="3">
    <location>
        <begin position="718"/>
        <end position="764"/>
    </location>
</feature>
<feature type="disulfide bond" evidence="3">
    <location>
        <begin position="607"/>
        <end position="631"/>
    </location>
</feature>
<feature type="disulfide bond" evidence="3">
    <location>
        <begin position="887"/>
        <end position="948"/>
    </location>
</feature>
<feature type="domain" description="FZ" evidence="5">
    <location>
        <begin position="705"/>
        <end position="820"/>
    </location>
</feature>
<comment type="caution">
    <text evidence="3">Lacks conserved residue(s) required for the propagation of feature annotation.</text>
</comment>
<feature type="disulfide bond" evidence="3">
    <location>
        <begin position="364"/>
        <end position="410"/>
    </location>
</feature>
<feature type="compositionally biased region" description="Basic residues" evidence="4">
    <location>
        <begin position="1058"/>
        <end position="1121"/>
    </location>
</feature>
<feature type="domain" description="FZ" evidence="5">
    <location>
        <begin position="882"/>
        <end position="997"/>
    </location>
</feature>
<evidence type="ECO:0000313" key="6">
    <source>
        <dbReference type="EMBL" id="KAK3803079.1"/>
    </source>
</evidence>
<feature type="disulfide bond" evidence="3">
    <location>
        <begin position="253"/>
        <end position="277"/>
    </location>
</feature>
<organism evidence="6 7">
    <name type="scientific">Elysia crispata</name>
    <name type="common">lettuce slug</name>
    <dbReference type="NCBI Taxonomy" id="231223"/>
    <lineage>
        <taxon>Eukaryota</taxon>
        <taxon>Metazoa</taxon>
        <taxon>Spiralia</taxon>
        <taxon>Lophotrochozoa</taxon>
        <taxon>Mollusca</taxon>
        <taxon>Gastropoda</taxon>
        <taxon>Heterobranchia</taxon>
        <taxon>Euthyneura</taxon>
        <taxon>Panpulmonata</taxon>
        <taxon>Sacoglossa</taxon>
        <taxon>Placobranchoidea</taxon>
        <taxon>Plakobranchidae</taxon>
        <taxon>Elysia</taxon>
    </lineage>
</organism>
<name>A0AAE1BB28_9GAST</name>
<dbReference type="GO" id="GO:0035567">
    <property type="term" value="P:non-canonical Wnt signaling pathway"/>
    <property type="evidence" value="ECO:0007669"/>
    <property type="project" value="TreeGrafter"/>
</dbReference>
<feature type="disulfide bond" evidence="3">
    <location>
        <begin position="895"/>
        <end position="941"/>
    </location>
</feature>
<dbReference type="Proteomes" id="UP001283361">
    <property type="component" value="Unassembled WGS sequence"/>
</dbReference>
<feature type="compositionally biased region" description="Basic and acidic residues" evidence="4">
    <location>
        <begin position="1045"/>
        <end position="1057"/>
    </location>
</feature>
<dbReference type="Gene3D" id="1.10.2000.10">
    <property type="entry name" value="Frizzled cysteine-rich domain"/>
    <property type="match status" value="7"/>
</dbReference>
<proteinExistence type="predicted"/>
<dbReference type="GO" id="GO:0017147">
    <property type="term" value="F:Wnt-protein binding"/>
    <property type="evidence" value="ECO:0007669"/>
    <property type="project" value="TreeGrafter"/>
</dbReference>
<dbReference type="SMART" id="SM00063">
    <property type="entry name" value="FRI"/>
    <property type="match status" value="7"/>
</dbReference>
<reference evidence="6" key="1">
    <citation type="journal article" date="2023" name="G3 (Bethesda)">
        <title>A reference genome for the long-term kleptoplast-retaining sea slug Elysia crispata morphotype clarki.</title>
        <authorList>
            <person name="Eastman K.E."/>
            <person name="Pendleton A.L."/>
            <person name="Shaikh M.A."/>
            <person name="Suttiyut T."/>
            <person name="Ogas R."/>
            <person name="Tomko P."/>
            <person name="Gavelis G."/>
            <person name="Widhalm J.R."/>
            <person name="Wisecaver J.H."/>
        </authorList>
    </citation>
    <scope>NUCLEOTIDE SEQUENCE</scope>
    <source>
        <strain evidence="6">ECLA1</strain>
    </source>
</reference>
<feature type="region of interest" description="Disordered" evidence="4">
    <location>
        <begin position="1285"/>
        <end position="1312"/>
    </location>
</feature>
<feature type="compositionally biased region" description="Basic residues" evidence="4">
    <location>
        <begin position="1129"/>
        <end position="1139"/>
    </location>
</feature>
<keyword evidence="7" id="KW-1185">Reference proteome</keyword>
<keyword evidence="1" id="KW-0217">Developmental protein</keyword>
<evidence type="ECO:0000256" key="1">
    <source>
        <dbReference type="ARBA" id="ARBA00022473"/>
    </source>
</evidence>
<dbReference type="InterPro" id="IPR020067">
    <property type="entry name" value="Frizzled_dom"/>
</dbReference>
<feature type="disulfide bond" evidence="3">
    <location>
        <begin position="533"/>
        <end position="594"/>
    </location>
</feature>
<feature type="region of interest" description="Disordered" evidence="4">
    <location>
        <begin position="297"/>
        <end position="329"/>
    </location>
</feature>
<feature type="disulfide bond" evidence="3">
    <location>
        <begin position="710"/>
        <end position="771"/>
    </location>
</feature>
<feature type="disulfide bond" evidence="3">
    <location>
        <begin position="187"/>
        <end position="233"/>
    </location>
</feature>
<feature type="disulfide bond" evidence="3">
    <location>
        <begin position="784"/>
        <end position="808"/>
    </location>
</feature>
<evidence type="ECO:0000256" key="2">
    <source>
        <dbReference type="ARBA" id="ARBA00023157"/>
    </source>
</evidence>
<dbReference type="InterPro" id="IPR036790">
    <property type="entry name" value="Frizzled_dom_sf"/>
</dbReference>
<dbReference type="Pfam" id="PF01392">
    <property type="entry name" value="Fz"/>
    <property type="match status" value="7"/>
</dbReference>
<dbReference type="SUPFAM" id="SSF63501">
    <property type="entry name" value="Frizzled cysteine-rich domain"/>
    <property type="match status" value="7"/>
</dbReference>
<dbReference type="PANTHER" id="PTHR11309">
    <property type="entry name" value="FRIZZLED"/>
    <property type="match status" value="1"/>
</dbReference>
<feature type="domain" description="FZ" evidence="5">
    <location>
        <begin position="1166"/>
        <end position="1276"/>
    </location>
</feature>
<evidence type="ECO:0000259" key="5">
    <source>
        <dbReference type="PROSITE" id="PS50038"/>
    </source>
</evidence>
<feature type="disulfide bond" evidence="3">
    <location>
        <begin position="87"/>
        <end position="111"/>
    </location>
</feature>
<gene>
    <name evidence="6" type="ORF">RRG08_028000</name>
</gene>
<feature type="domain" description="FZ" evidence="5">
    <location>
        <begin position="174"/>
        <end position="289"/>
    </location>
</feature>
<protein>
    <recommendedName>
        <fullName evidence="5">FZ domain-containing protein</fullName>
    </recommendedName>
</protein>
<dbReference type="PROSITE" id="PS50038">
    <property type="entry name" value="FZ"/>
    <property type="match status" value="7"/>
</dbReference>
<feature type="disulfide bond" evidence="3">
    <location>
        <begin position="961"/>
        <end position="985"/>
    </location>
</feature>
<dbReference type="EMBL" id="JAWDGP010000188">
    <property type="protein sequence ID" value="KAK3803079.1"/>
    <property type="molecule type" value="Genomic_DNA"/>
</dbReference>
<feature type="disulfide bond" evidence="3">
    <location>
        <begin position="1240"/>
        <end position="1264"/>
    </location>
</feature>
<feature type="disulfide bond" evidence="3">
    <location>
        <begin position="356"/>
        <end position="417"/>
    </location>
</feature>
<feature type="domain" description="FZ" evidence="5">
    <location>
        <begin position="528"/>
        <end position="643"/>
    </location>
</feature>
<dbReference type="GO" id="GO:0060070">
    <property type="term" value="P:canonical Wnt signaling pathway"/>
    <property type="evidence" value="ECO:0007669"/>
    <property type="project" value="TreeGrafter"/>
</dbReference>
<dbReference type="InterPro" id="IPR015526">
    <property type="entry name" value="Frizzled/SFRP"/>
</dbReference>
<feature type="domain" description="FZ" evidence="5">
    <location>
        <begin position="351"/>
        <end position="466"/>
    </location>
</feature>